<sequence>MSVMRSVLITGSTDGIGAESARVFGAQGDDVIVSGRDAAKGAMVVDDIVREGGSARFVPADLTDLDALHDLAAEAGDVDVLVNNAGMAPVSATVGQDPEVFEKTLALNLRAPYFLTQALVPGMMERGRGAIVNISTIASVVAVPFLSVYGATKAALNELTRTWAAEFAERGVRVNAVAPGPVVTSMYQSMGERAKEFDESTMLHRAADPKEIADVVAFLASDKASYMTGAVVPVDGGGSAL</sequence>
<dbReference type="PRINTS" id="PR00081">
    <property type="entry name" value="GDHRDH"/>
</dbReference>
<dbReference type="InterPro" id="IPR050259">
    <property type="entry name" value="SDR"/>
</dbReference>
<dbReference type="EMBL" id="SZQA01000022">
    <property type="protein sequence ID" value="TKK86290.1"/>
    <property type="molecule type" value="Genomic_DNA"/>
</dbReference>
<protein>
    <submittedName>
        <fullName evidence="4">SDR family oxidoreductase</fullName>
    </submittedName>
</protein>
<organism evidence="4 5">
    <name type="scientific">Herbidospora galbida</name>
    <dbReference type="NCBI Taxonomy" id="2575442"/>
    <lineage>
        <taxon>Bacteria</taxon>
        <taxon>Bacillati</taxon>
        <taxon>Actinomycetota</taxon>
        <taxon>Actinomycetes</taxon>
        <taxon>Streptosporangiales</taxon>
        <taxon>Streptosporangiaceae</taxon>
        <taxon>Herbidospora</taxon>
    </lineage>
</organism>
<dbReference type="InterPro" id="IPR036291">
    <property type="entry name" value="NAD(P)-bd_dom_sf"/>
</dbReference>
<comment type="caution">
    <text evidence="4">The sequence shown here is derived from an EMBL/GenBank/DDBJ whole genome shotgun (WGS) entry which is preliminary data.</text>
</comment>
<dbReference type="PRINTS" id="PR00080">
    <property type="entry name" value="SDRFAMILY"/>
</dbReference>
<dbReference type="PANTHER" id="PTHR42879:SF2">
    <property type="entry name" value="3-OXOACYL-[ACYL-CARRIER-PROTEIN] REDUCTASE FABG"/>
    <property type="match status" value="1"/>
</dbReference>
<reference evidence="4 5" key="1">
    <citation type="submission" date="2019-04" db="EMBL/GenBank/DDBJ databases">
        <title>Herbidospora sp. NEAU-GS14.nov., a novel actinomycete isolated from soil.</title>
        <authorList>
            <person name="Han L."/>
        </authorList>
    </citation>
    <scope>NUCLEOTIDE SEQUENCE [LARGE SCALE GENOMIC DNA]</scope>
    <source>
        <strain evidence="4 5">NEAU-GS14</strain>
    </source>
</reference>
<keyword evidence="3" id="KW-1133">Transmembrane helix</keyword>
<proteinExistence type="inferred from homology"/>
<dbReference type="Gene3D" id="3.40.50.720">
    <property type="entry name" value="NAD(P)-binding Rossmann-like Domain"/>
    <property type="match status" value="1"/>
</dbReference>
<dbReference type="OrthoDB" id="517007at2"/>
<keyword evidence="2" id="KW-0560">Oxidoreductase</keyword>
<evidence type="ECO:0000313" key="4">
    <source>
        <dbReference type="EMBL" id="TKK86290.1"/>
    </source>
</evidence>
<keyword evidence="3" id="KW-0812">Transmembrane</keyword>
<evidence type="ECO:0000256" key="2">
    <source>
        <dbReference type="ARBA" id="ARBA00023002"/>
    </source>
</evidence>
<dbReference type="GO" id="GO:0016491">
    <property type="term" value="F:oxidoreductase activity"/>
    <property type="evidence" value="ECO:0007669"/>
    <property type="project" value="UniProtKB-KW"/>
</dbReference>
<feature type="transmembrane region" description="Helical" evidence="3">
    <location>
        <begin position="130"/>
        <end position="151"/>
    </location>
</feature>
<evidence type="ECO:0000256" key="3">
    <source>
        <dbReference type="SAM" id="Phobius"/>
    </source>
</evidence>
<keyword evidence="5" id="KW-1185">Reference proteome</keyword>
<keyword evidence="3" id="KW-0472">Membrane</keyword>
<dbReference type="PANTHER" id="PTHR42879">
    <property type="entry name" value="3-OXOACYL-(ACYL-CARRIER-PROTEIN) REDUCTASE"/>
    <property type="match status" value="1"/>
</dbReference>
<dbReference type="InterPro" id="IPR002347">
    <property type="entry name" value="SDR_fam"/>
</dbReference>
<gene>
    <name evidence="4" type="ORF">FDA94_22500</name>
</gene>
<dbReference type="Pfam" id="PF13561">
    <property type="entry name" value="adh_short_C2"/>
    <property type="match status" value="1"/>
</dbReference>
<dbReference type="FunFam" id="3.40.50.720:FF:000084">
    <property type="entry name" value="Short-chain dehydrogenase reductase"/>
    <property type="match status" value="1"/>
</dbReference>
<evidence type="ECO:0000313" key="5">
    <source>
        <dbReference type="Proteomes" id="UP000308705"/>
    </source>
</evidence>
<name>A0A4U3MCA4_9ACTN</name>
<dbReference type="AlphaFoldDB" id="A0A4U3MCA4"/>
<evidence type="ECO:0000256" key="1">
    <source>
        <dbReference type="ARBA" id="ARBA00006484"/>
    </source>
</evidence>
<dbReference type="SUPFAM" id="SSF51735">
    <property type="entry name" value="NAD(P)-binding Rossmann-fold domains"/>
    <property type="match status" value="1"/>
</dbReference>
<dbReference type="CDD" id="cd05233">
    <property type="entry name" value="SDR_c"/>
    <property type="match status" value="1"/>
</dbReference>
<dbReference type="Proteomes" id="UP000308705">
    <property type="component" value="Unassembled WGS sequence"/>
</dbReference>
<comment type="similarity">
    <text evidence="1">Belongs to the short-chain dehydrogenases/reductases (SDR) family.</text>
</comment>
<accession>A0A4U3MCA4</accession>